<feature type="transmembrane region" description="Helical" evidence="1">
    <location>
        <begin position="112"/>
        <end position="129"/>
    </location>
</feature>
<evidence type="ECO:0000313" key="2">
    <source>
        <dbReference type="EMBL" id="CAB3405367.1"/>
    </source>
</evidence>
<dbReference type="EMBL" id="CADEPM010000004">
    <property type="protein sequence ID" value="CAB3405367.1"/>
    <property type="molecule type" value="Genomic_DNA"/>
</dbReference>
<name>A0A8S1EYU6_9PELO</name>
<dbReference type="Proteomes" id="UP000494206">
    <property type="component" value="Unassembled WGS sequence"/>
</dbReference>
<keyword evidence="3" id="KW-1185">Reference proteome</keyword>
<reference evidence="2 3" key="1">
    <citation type="submission" date="2020-04" db="EMBL/GenBank/DDBJ databases">
        <authorList>
            <person name="Laetsch R D."/>
            <person name="Stevens L."/>
            <person name="Kumar S."/>
            <person name="Blaxter L. M."/>
        </authorList>
    </citation>
    <scope>NUCLEOTIDE SEQUENCE [LARGE SCALE GENOMIC DNA]</scope>
</reference>
<gene>
    <name evidence="2" type="ORF">CBOVIS_LOCUS7572</name>
</gene>
<keyword evidence="1" id="KW-0472">Membrane</keyword>
<keyword evidence="1" id="KW-0812">Transmembrane</keyword>
<comment type="caution">
    <text evidence="2">The sequence shown here is derived from an EMBL/GenBank/DDBJ whole genome shotgun (WGS) entry which is preliminary data.</text>
</comment>
<dbReference type="AlphaFoldDB" id="A0A8S1EYU6"/>
<keyword evidence="1" id="KW-1133">Transmembrane helix</keyword>
<feature type="transmembrane region" description="Helical" evidence="1">
    <location>
        <begin position="6"/>
        <end position="27"/>
    </location>
</feature>
<protein>
    <submittedName>
        <fullName evidence="2">Uncharacterized protein</fullName>
    </submittedName>
</protein>
<evidence type="ECO:0000313" key="3">
    <source>
        <dbReference type="Proteomes" id="UP000494206"/>
    </source>
</evidence>
<feature type="transmembrane region" description="Helical" evidence="1">
    <location>
        <begin position="141"/>
        <end position="162"/>
    </location>
</feature>
<accession>A0A8S1EYU6</accession>
<feature type="transmembrane region" description="Helical" evidence="1">
    <location>
        <begin position="199"/>
        <end position="221"/>
    </location>
</feature>
<dbReference type="Gene3D" id="1.10.287.70">
    <property type="match status" value="1"/>
</dbReference>
<feature type="transmembrane region" description="Helical" evidence="1">
    <location>
        <begin position="273"/>
        <end position="292"/>
    </location>
</feature>
<evidence type="ECO:0000256" key="1">
    <source>
        <dbReference type="SAM" id="Phobius"/>
    </source>
</evidence>
<organism evidence="2 3">
    <name type="scientific">Caenorhabditis bovis</name>
    <dbReference type="NCBI Taxonomy" id="2654633"/>
    <lineage>
        <taxon>Eukaryota</taxon>
        <taxon>Metazoa</taxon>
        <taxon>Ecdysozoa</taxon>
        <taxon>Nematoda</taxon>
        <taxon>Chromadorea</taxon>
        <taxon>Rhabditida</taxon>
        <taxon>Rhabditina</taxon>
        <taxon>Rhabditomorpha</taxon>
        <taxon>Rhabditoidea</taxon>
        <taxon>Rhabditidae</taxon>
        <taxon>Peloderinae</taxon>
        <taxon>Caenorhabditis</taxon>
    </lineage>
</organism>
<proteinExistence type="predicted"/>
<sequence>MRLPTWLQIALKNAILILPAIFVFVIYPRKFVREESNLEYDEFIKKMDVERGHYEKIPNLAEKILSSLSANATENDEAIRDAIYEYFTTSYPSYYELLTSKDYAVKWEYKNCVWHAFQTVFNLGYWTPLVTRSSYGDTLTAYYSVLGVVLAVFLISSMVAVYKFFIDILGQLCFSKDTRRFHKGKDVRINFNRREFLKAAFKFGLTILIVAINCLLVMNMARRHDDWDWETAAKYVISVLLANYKHLELTPRRIRHLDFKTFGILQYTSSHTLLFASMGLFVVYFILFMRALKKVILDIIDSTTRTKEKVE</sequence>